<dbReference type="Proteomes" id="UP000784294">
    <property type="component" value="Unassembled WGS sequence"/>
</dbReference>
<gene>
    <name evidence="1" type="ORF">PXEA_LOCUS8687</name>
</gene>
<evidence type="ECO:0000313" key="2">
    <source>
        <dbReference type="Proteomes" id="UP000784294"/>
    </source>
</evidence>
<protein>
    <submittedName>
        <fullName evidence="1">Uncharacterized protein</fullName>
    </submittedName>
</protein>
<dbReference type="AlphaFoldDB" id="A0A3S5B7G8"/>
<sequence length="128" mass="14468">MLYHTELSALNFSPILSYYKEDSSVSCNLDPSFNKLYGRPYILVMDSPKGMELEGKELTNPFTLDSSFLGGIYKLECVASSSEMAFFKINMEVNYRGDEVLVLSGGPSFRMKMHGEEIRWLISPDEDG</sequence>
<keyword evidence="2" id="KW-1185">Reference proteome</keyword>
<dbReference type="EMBL" id="CAAALY010023942">
    <property type="protein sequence ID" value="VEL15247.1"/>
    <property type="molecule type" value="Genomic_DNA"/>
</dbReference>
<accession>A0A3S5B7G8</accession>
<comment type="caution">
    <text evidence="1">The sequence shown here is derived from an EMBL/GenBank/DDBJ whole genome shotgun (WGS) entry which is preliminary data.</text>
</comment>
<organism evidence="1 2">
    <name type="scientific">Protopolystoma xenopodis</name>
    <dbReference type="NCBI Taxonomy" id="117903"/>
    <lineage>
        <taxon>Eukaryota</taxon>
        <taxon>Metazoa</taxon>
        <taxon>Spiralia</taxon>
        <taxon>Lophotrochozoa</taxon>
        <taxon>Platyhelminthes</taxon>
        <taxon>Monogenea</taxon>
        <taxon>Polyopisthocotylea</taxon>
        <taxon>Polystomatidea</taxon>
        <taxon>Polystomatidae</taxon>
        <taxon>Protopolystoma</taxon>
    </lineage>
</organism>
<reference evidence="1" key="1">
    <citation type="submission" date="2018-11" db="EMBL/GenBank/DDBJ databases">
        <authorList>
            <consortium name="Pathogen Informatics"/>
        </authorList>
    </citation>
    <scope>NUCLEOTIDE SEQUENCE</scope>
</reference>
<name>A0A3S5B7G8_9PLAT</name>
<evidence type="ECO:0000313" key="1">
    <source>
        <dbReference type="EMBL" id="VEL15247.1"/>
    </source>
</evidence>
<proteinExistence type="predicted"/>